<evidence type="ECO:0000256" key="7">
    <source>
        <dbReference type="ARBA" id="ARBA00022964"/>
    </source>
</evidence>
<keyword evidence="6 10" id="KW-0883">Thioether bond</keyword>
<keyword evidence="14" id="KW-1185">Reference proteome</keyword>
<evidence type="ECO:0000313" key="13">
    <source>
        <dbReference type="EnsemblMetazoa" id="tetur09g00400.1"/>
    </source>
</evidence>
<sequence length="235" mass="26748">MESKEQAVNLDGLIKQLREIFDNDKVDIDQVKQLMSTHRSNPKEWRKYAHFDRHRYTRNLIDTGNGKYNLILICWSPGQGSGIHDHANSHCFMKMMSGSLLETQFAWPENSEIDPETHFDEGSELKAISKTTFKCDQVAYINDTIGLHRVENPSHVEPAVSLHLYAPAINKCHVYDQRTGKSTLVSCTFFSESGVRTPYKVTEKKGFLTFESKVKNDEQHIIDTNGSSKTSIIPA</sequence>
<dbReference type="GO" id="GO:0042412">
    <property type="term" value="P:taurine biosynthetic process"/>
    <property type="evidence" value="ECO:0007669"/>
    <property type="project" value="UniProtKB-UniRule"/>
</dbReference>
<keyword evidence="9 11" id="KW-0408">Iron</keyword>
<keyword evidence="5 11" id="KW-0479">Metal-binding</keyword>
<evidence type="ECO:0000256" key="5">
    <source>
        <dbReference type="ARBA" id="ARBA00022723"/>
    </source>
</evidence>
<feature type="cross-link" description="3'-(S-cysteinyl)-tyrosine (Cys-Tyr)" evidence="10">
    <location>
        <begin position="91"/>
        <end position="165"/>
    </location>
</feature>
<dbReference type="STRING" id="32264.T1KCT4"/>
<dbReference type="Proteomes" id="UP000015104">
    <property type="component" value="Unassembled WGS sequence"/>
</dbReference>
<dbReference type="InterPro" id="IPR011051">
    <property type="entry name" value="RmlC_Cupin_sf"/>
</dbReference>
<dbReference type="EMBL" id="CAEY01001996">
    <property type="status" value="NOT_ANNOTATED_CDS"/>
    <property type="molecule type" value="Genomic_DNA"/>
</dbReference>
<organism evidence="13 14">
    <name type="scientific">Tetranychus urticae</name>
    <name type="common">Two-spotted spider mite</name>
    <dbReference type="NCBI Taxonomy" id="32264"/>
    <lineage>
        <taxon>Eukaryota</taxon>
        <taxon>Metazoa</taxon>
        <taxon>Ecdysozoa</taxon>
        <taxon>Arthropoda</taxon>
        <taxon>Chelicerata</taxon>
        <taxon>Arachnida</taxon>
        <taxon>Acari</taxon>
        <taxon>Acariformes</taxon>
        <taxon>Trombidiformes</taxon>
        <taxon>Prostigmata</taxon>
        <taxon>Eleutherengona</taxon>
        <taxon>Raphignathae</taxon>
        <taxon>Tetranychoidea</taxon>
        <taxon>Tetranychidae</taxon>
        <taxon>Tetranychus</taxon>
    </lineage>
</organism>
<evidence type="ECO:0000256" key="3">
    <source>
        <dbReference type="ARBA" id="ARBA00006622"/>
    </source>
</evidence>
<comment type="pathway">
    <text evidence="2 12">Organosulfur biosynthesis; taurine biosynthesis; hypotaurine from L-cysteine: step 1/2.</text>
</comment>
<evidence type="ECO:0000256" key="2">
    <source>
        <dbReference type="ARBA" id="ARBA00004759"/>
    </source>
</evidence>
<keyword evidence="8 12" id="KW-0560">Oxidoreductase</keyword>
<dbReference type="OrthoDB" id="543511at2759"/>
<dbReference type="HOGENOM" id="CLU_079443_1_0_1"/>
<dbReference type="Gene3D" id="2.60.120.10">
    <property type="entry name" value="Jelly Rolls"/>
    <property type="match status" value="1"/>
</dbReference>
<dbReference type="InterPro" id="IPR010300">
    <property type="entry name" value="CDO_1"/>
</dbReference>
<evidence type="ECO:0000313" key="14">
    <source>
        <dbReference type="Proteomes" id="UP000015104"/>
    </source>
</evidence>
<evidence type="ECO:0000256" key="8">
    <source>
        <dbReference type="ARBA" id="ARBA00023002"/>
    </source>
</evidence>
<name>T1KCT4_TETUR</name>
<dbReference type="PANTHER" id="PTHR12918">
    <property type="entry name" value="CYSTEINE DIOXYGENASE"/>
    <property type="match status" value="1"/>
</dbReference>
<keyword evidence="7 12" id="KW-0223">Dioxygenase</keyword>
<accession>T1KCT4</accession>
<dbReference type="SUPFAM" id="SSF51182">
    <property type="entry name" value="RmlC-like cupins"/>
    <property type="match status" value="1"/>
</dbReference>
<reference evidence="14" key="1">
    <citation type="submission" date="2011-08" db="EMBL/GenBank/DDBJ databases">
        <authorList>
            <person name="Rombauts S."/>
        </authorList>
    </citation>
    <scope>NUCLEOTIDE SEQUENCE</scope>
    <source>
        <strain evidence="14">London</strain>
    </source>
</reference>
<dbReference type="AlphaFoldDB" id="T1KCT4"/>
<dbReference type="EC" id="1.13.11.20" evidence="4 12"/>
<gene>
    <name evidence="13" type="primary">107363016</name>
</gene>
<feature type="binding site" evidence="11">
    <location>
        <position position="148"/>
    </location>
    <ligand>
        <name>Fe cation</name>
        <dbReference type="ChEBI" id="CHEBI:24875"/>
        <note>catalytic</note>
    </ligand>
</feature>
<dbReference type="PANTHER" id="PTHR12918:SF1">
    <property type="entry name" value="CYSTEINE DIOXYGENASE TYPE 1"/>
    <property type="match status" value="1"/>
</dbReference>
<dbReference type="GO" id="GO:0019448">
    <property type="term" value="P:L-cysteine catabolic process"/>
    <property type="evidence" value="ECO:0007669"/>
    <property type="project" value="TreeGrafter"/>
</dbReference>
<comment type="cofactor">
    <cofactor evidence="12">
        <name>Fe cation</name>
        <dbReference type="ChEBI" id="CHEBI:24875"/>
    </cofactor>
    <text evidence="12">Binds 1 Fe cation per subunit.</text>
</comment>
<dbReference type="KEGG" id="tut:107363016"/>
<dbReference type="CDD" id="cd10548">
    <property type="entry name" value="cupin_CDO"/>
    <property type="match status" value="1"/>
</dbReference>
<feature type="binding site" evidence="11">
    <location>
        <position position="84"/>
    </location>
    <ligand>
        <name>Fe cation</name>
        <dbReference type="ChEBI" id="CHEBI:24875"/>
        <note>catalytic</note>
    </ligand>
</feature>
<dbReference type="Pfam" id="PF05995">
    <property type="entry name" value="CDO_I"/>
    <property type="match status" value="1"/>
</dbReference>
<dbReference type="EnsemblMetazoa" id="tetur09g00400.1">
    <property type="protein sequence ID" value="tetur09g00400.1"/>
    <property type="gene ID" value="tetur09g00400"/>
</dbReference>
<evidence type="ECO:0000256" key="6">
    <source>
        <dbReference type="ARBA" id="ARBA00022784"/>
    </source>
</evidence>
<evidence type="ECO:0000256" key="4">
    <source>
        <dbReference type="ARBA" id="ARBA00013133"/>
    </source>
</evidence>
<dbReference type="eggNOG" id="KOG4064">
    <property type="taxonomic scope" value="Eukaryota"/>
</dbReference>
<comment type="catalytic activity">
    <reaction evidence="1 12">
        <text>L-cysteine + O2 = 3-sulfino-L-alanine + H(+)</text>
        <dbReference type="Rhea" id="RHEA:20441"/>
        <dbReference type="ChEBI" id="CHEBI:15378"/>
        <dbReference type="ChEBI" id="CHEBI:15379"/>
        <dbReference type="ChEBI" id="CHEBI:35235"/>
        <dbReference type="ChEBI" id="CHEBI:61085"/>
        <dbReference type="EC" id="1.13.11.20"/>
    </reaction>
</comment>
<comment type="similarity">
    <text evidence="3 12">Belongs to the cysteine dioxygenase family.</text>
</comment>
<dbReference type="GO" id="GO:0008198">
    <property type="term" value="F:ferrous iron binding"/>
    <property type="evidence" value="ECO:0007669"/>
    <property type="project" value="UniProtKB-ARBA"/>
</dbReference>
<dbReference type="GO" id="GO:0017172">
    <property type="term" value="F:cysteine dioxygenase activity"/>
    <property type="evidence" value="ECO:0007669"/>
    <property type="project" value="UniProtKB-UniRule"/>
</dbReference>
<dbReference type="FunFam" id="2.60.120.10:FF:000045">
    <property type="entry name" value="Cysteine dioxygenase 1"/>
    <property type="match status" value="1"/>
</dbReference>
<evidence type="ECO:0000256" key="12">
    <source>
        <dbReference type="RuleBase" id="RU366010"/>
    </source>
</evidence>
<proteinExistence type="inferred from homology"/>
<evidence type="ECO:0000256" key="9">
    <source>
        <dbReference type="ARBA" id="ARBA00023004"/>
    </source>
</evidence>
<feature type="binding site" evidence="11">
    <location>
        <position position="86"/>
    </location>
    <ligand>
        <name>Fe cation</name>
        <dbReference type="ChEBI" id="CHEBI:24875"/>
        <note>catalytic</note>
    </ligand>
</feature>
<reference evidence="13" key="2">
    <citation type="submission" date="2015-06" db="UniProtKB">
        <authorList>
            <consortium name="EnsemblMetazoa"/>
        </authorList>
    </citation>
    <scope>IDENTIFICATION</scope>
</reference>
<evidence type="ECO:0000256" key="1">
    <source>
        <dbReference type="ARBA" id="ARBA00000629"/>
    </source>
</evidence>
<evidence type="ECO:0000256" key="10">
    <source>
        <dbReference type="PIRSR" id="PIRSR610300-50"/>
    </source>
</evidence>
<evidence type="ECO:0000256" key="11">
    <source>
        <dbReference type="PIRSR" id="PIRSR610300-51"/>
    </source>
</evidence>
<dbReference type="InterPro" id="IPR014710">
    <property type="entry name" value="RmlC-like_jellyroll"/>
</dbReference>
<dbReference type="OMA" id="YTENQVT"/>
<protein>
    <recommendedName>
        <fullName evidence="4 12">Cysteine dioxygenase</fullName>
        <ecNumber evidence="4 12">1.13.11.20</ecNumber>
    </recommendedName>
</protein>
<dbReference type="UniPathway" id="UPA00012">
    <property type="reaction ID" value="UER00537"/>
</dbReference>